<feature type="region of interest" description="Disordered" evidence="1">
    <location>
        <begin position="31"/>
        <end position="76"/>
    </location>
</feature>
<proteinExistence type="predicted"/>
<name>A0A835M863_9MAGN</name>
<accession>A0A835M863</accession>
<organism evidence="2 3">
    <name type="scientific">Coptis chinensis</name>
    <dbReference type="NCBI Taxonomy" id="261450"/>
    <lineage>
        <taxon>Eukaryota</taxon>
        <taxon>Viridiplantae</taxon>
        <taxon>Streptophyta</taxon>
        <taxon>Embryophyta</taxon>
        <taxon>Tracheophyta</taxon>
        <taxon>Spermatophyta</taxon>
        <taxon>Magnoliopsida</taxon>
        <taxon>Ranunculales</taxon>
        <taxon>Ranunculaceae</taxon>
        <taxon>Coptidoideae</taxon>
        <taxon>Coptis</taxon>
    </lineage>
</organism>
<dbReference type="EMBL" id="JADFTS010000002">
    <property type="protein sequence ID" value="KAF9619957.1"/>
    <property type="molecule type" value="Genomic_DNA"/>
</dbReference>
<protein>
    <submittedName>
        <fullName evidence="2">Uncharacterized protein</fullName>
    </submittedName>
</protein>
<keyword evidence="3" id="KW-1185">Reference proteome</keyword>
<evidence type="ECO:0000256" key="1">
    <source>
        <dbReference type="SAM" id="MobiDB-lite"/>
    </source>
</evidence>
<sequence length="251" mass="29110">MAEFRSYVGHRKLEIVNTKYFSENDIYMNRTHLPNPPTNHSPRLVSNVARKTTSSSSSPSSQNFKDSERKRRNRVTKYKVSAVEGRVKTSFRNAVRVIKARLAESSSRQNRSKAYGLRDRQSEPATVNWFRKMPTCSTGSQGMHTQPRESYSLGCIQARDDPRFRAYERSGGGRRSFHGETVYQSTLFGAYQENEVVYYISTQILSPEASRQSHIRKRLSLQYPSVITKRFVPLSFEGWLTHKYQQQLRDH</sequence>
<dbReference type="InterPro" id="IPR021899">
    <property type="entry name" value="DUF3511"/>
</dbReference>
<dbReference type="Pfam" id="PF12023">
    <property type="entry name" value="DUF3511"/>
    <property type="match status" value="1"/>
</dbReference>
<dbReference type="PANTHER" id="PTHR33193">
    <property type="entry name" value="DOMAIN PROTEIN, PUTATIVE (DUF3511)-RELATED"/>
    <property type="match status" value="1"/>
</dbReference>
<evidence type="ECO:0000313" key="3">
    <source>
        <dbReference type="Proteomes" id="UP000631114"/>
    </source>
</evidence>
<gene>
    <name evidence="2" type="ORF">IFM89_010573</name>
</gene>
<reference evidence="2 3" key="1">
    <citation type="submission" date="2020-10" db="EMBL/GenBank/DDBJ databases">
        <title>The Coptis chinensis genome and diversification of protoberbering-type alkaloids.</title>
        <authorList>
            <person name="Wang B."/>
            <person name="Shu S."/>
            <person name="Song C."/>
            <person name="Liu Y."/>
        </authorList>
    </citation>
    <scope>NUCLEOTIDE SEQUENCE [LARGE SCALE GENOMIC DNA]</scope>
    <source>
        <strain evidence="2">HL-2020</strain>
        <tissue evidence="2">Leaf</tissue>
    </source>
</reference>
<dbReference type="Proteomes" id="UP000631114">
    <property type="component" value="Unassembled WGS sequence"/>
</dbReference>
<comment type="caution">
    <text evidence="2">The sequence shown here is derived from an EMBL/GenBank/DDBJ whole genome shotgun (WGS) entry which is preliminary data.</text>
</comment>
<evidence type="ECO:0000313" key="2">
    <source>
        <dbReference type="EMBL" id="KAF9619957.1"/>
    </source>
</evidence>
<dbReference type="AlphaFoldDB" id="A0A835M863"/>
<dbReference type="PANTHER" id="PTHR33193:SF13">
    <property type="entry name" value="EXPRESSED PROTEIN"/>
    <property type="match status" value="1"/>
</dbReference>